<evidence type="ECO:0000313" key="2">
    <source>
        <dbReference type="EMBL" id="KIO23598.1"/>
    </source>
</evidence>
<dbReference type="AlphaFoldDB" id="A0A0C3KQD5"/>
<proteinExistence type="predicted"/>
<sequence>MANAEGEYLPVEHTHSHSSGFDPIRSETPNPDIVFRGTDGNECEDFIAALRDLAFVKGKDEDPNWMLRYATTRLRGKAMRWHSKLDPSVRRDWDLFVQALFEEYPFVEERDQSGIVTPVWTSTTFSPALSATTIPGNDRHLPAALLAGTEAGGPETVQSASSLPQGGELIPLPRAYDSSLSGHQMGRLLVIYEEGRPGPHYISTTKHATNNIHEALIVTFIPSSRPHSIGCFNYGDLPLKLCVDLFSPEYSKPHSSQAISLYKSSSKPIFNVWSISPDGTLSATLPDLVFDPQDTMEYIPSDYYLTTAVYVDISGATISFAKDPSAAPTLHPVYELPILRAVTSRIPAALDKEDVYDVSHLDGYSGLVVTTPDPISFAPNCVAALHALPKNNSIRVIGKFIGPPAIHPCALATTHPWPVLGSAQQFDILVVAI</sequence>
<gene>
    <name evidence="2" type="ORF">M407DRAFT_26970</name>
</gene>
<organism evidence="2 3">
    <name type="scientific">Tulasnella calospora MUT 4182</name>
    <dbReference type="NCBI Taxonomy" id="1051891"/>
    <lineage>
        <taxon>Eukaryota</taxon>
        <taxon>Fungi</taxon>
        <taxon>Dikarya</taxon>
        <taxon>Basidiomycota</taxon>
        <taxon>Agaricomycotina</taxon>
        <taxon>Agaricomycetes</taxon>
        <taxon>Cantharellales</taxon>
        <taxon>Tulasnellaceae</taxon>
        <taxon>Tulasnella</taxon>
    </lineage>
</organism>
<keyword evidence="3" id="KW-1185">Reference proteome</keyword>
<evidence type="ECO:0000313" key="3">
    <source>
        <dbReference type="Proteomes" id="UP000054248"/>
    </source>
</evidence>
<feature type="region of interest" description="Disordered" evidence="1">
    <location>
        <begin position="1"/>
        <end position="31"/>
    </location>
</feature>
<name>A0A0C3KQD5_9AGAM</name>
<dbReference type="EMBL" id="KN823081">
    <property type="protein sequence ID" value="KIO23598.1"/>
    <property type="molecule type" value="Genomic_DNA"/>
</dbReference>
<dbReference type="OrthoDB" id="3223231at2759"/>
<protein>
    <submittedName>
        <fullName evidence="2">Uncharacterized protein</fullName>
    </submittedName>
</protein>
<reference evidence="2 3" key="1">
    <citation type="submission" date="2014-04" db="EMBL/GenBank/DDBJ databases">
        <authorList>
            <consortium name="DOE Joint Genome Institute"/>
            <person name="Kuo A."/>
            <person name="Girlanda M."/>
            <person name="Perotto S."/>
            <person name="Kohler A."/>
            <person name="Nagy L.G."/>
            <person name="Floudas D."/>
            <person name="Copeland A."/>
            <person name="Barry K.W."/>
            <person name="Cichocki N."/>
            <person name="Veneault-Fourrey C."/>
            <person name="LaButti K."/>
            <person name="Lindquist E.A."/>
            <person name="Lipzen A."/>
            <person name="Lundell T."/>
            <person name="Morin E."/>
            <person name="Murat C."/>
            <person name="Sun H."/>
            <person name="Tunlid A."/>
            <person name="Henrissat B."/>
            <person name="Grigoriev I.V."/>
            <person name="Hibbett D.S."/>
            <person name="Martin F."/>
            <person name="Nordberg H.P."/>
            <person name="Cantor M.N."/>
            <person name="Hua S.X."/>
        </authorList>
    </citation>
    <scope>NUCLEOTIDE SEQUENCE [LARGE SCALE GENOMIC DNA]</scope>
    <source>
        <strain evidence="2 3">MUT 4182</strain>
    </source>
</reference>
<accession>A0A0C3KQD5</accession>
<dbReference type="HOGENOM" id="CLU_051902_0_0_1"/>
<dbReference type="Proteomes" id="UP000054248">
    <property type="component" value="Unassembled WGS sequence"/>
</dbReference>
<reference evidence="3" key="2">
    <citation type="submission" date="2015-01" db="EMBL/GenBank/DDBJ databases">
        <title>Evolutionary Origins and Diversification of the Mycorrhizal Mutualists.</title>
        <authorList>
            <consortium name="DOE Joint Genome Institute"/>
            <consortium name="Mycorrhizal Genomics Consortium"/>
            <person name="Kohler A."/>
            <person name="Kuo A."/>
            <person name="Nagy L.G."/>
            <person name="Floudas D."/>
            <person name="Copeland A."/>
            <person name="Barry K.W."/>
            <person name="Cichocki N."/>
            <person name="Veneault-Fourrey C."/>
            <person name="LaButti K."/>
            <person name="Lindquist E.A."/>
            <person name="Lipzen A."/>
            <person name="Lundell T."/>
            <person name="Morin E."/>
            <person name="Murat C."/>
            <person name="Riley R."/>
            <person name="Ohm R."/>
            <person name="Sun H."/>
            <person name="Tunlid A."/>
            <person name="Henrissat B."/>
            <person name="Grigoriev I.V."/>
            <person name="Hibbett D.S."/>
            <person name="Martin F."/>
        </authorList>
    </citation>
    <scope>NUCLEOTIDE SEQUENCE [LARGE SCALE GENOMIC DNA]</scope>
    <source>
        <strain evidence="3">MUT 4182</strain>
    </source>
</reference>
<evidence type="ECO:0000256" key="1">
    <source>
        <dbReference type="SAM" id="MobiDB-lite"/>
    </source>
</evidence>